<name>A0A830F191_9EURY</name>
<dbReference type="EMBL" id="BMPF01000001">
    <property type="protein sequence ID" value="GGL29696.1"/>
    <property type="molecule type" value="Genomic_DNA"/>
</dbReference>
<proteinExistence type="predicted"/>
<evidence type="ECO:0000313" key="2">
    <source>
        <dbReference type="Proteomes" id="UP000628840"/>
    </source>
</evidence>
<sequence length="93" mass="9860">MWVAVAGGVLSEIATPYPRYWHEWCVLWQYWHDGSPTAHRPTLSPALLARVVCLPAASLTPVGATGAPPALLALVVCGDCAAFATLSRPVGYS</sequence>
<keyword evidence="2" id="KW-1185">Reference proteome</keyword>
<reference evidence="1 2" key="1">
    <citation type="journal article" date="2019" name="Int. J. Syst. Evol. Microbiol.">
        <title>The Global Catalogue of Microorganisms (GCM) 10K type strain sequencing project: providing services to taxonomists for standard genome sequencing and annotation.</title>
        <authorList>
            <consortium name="The Broad Institute Genomics Platform"/>
            <consortium name="The Broad Institute Genome Sequencing Center for Infectious Disease"/>
            <person name="Wu L."/>
            <person name="Ma J."/>
        </authorList>
    </citation>
    <scope>NUCLEOTIDE SEQUENCE [LARGE SCALE GENOMIC DNA]</scope>
    <source>
        <strain evidence="1 2">JCM 19585</strain>
    </source>
</reference>
<dbReference type="AlphaFoldDB" id="A0A830F191"/>
<evidence type="ECO:0000313" key="1">
    <source>
        <dbReference type="EMBL" id="GGL29696.1"/>
    </source>
</evidence>
<organism evidence="1 2">
    <name type="scientific">Halarchaeum grantii</name>
    <dbReference type="NCBI Taxonomy" id="1193105"/>
    <lineage>
        <taxon>Archaea</taxon>
        <taxon>Methanobacteriati</taxon>
        <taxon>Methanobacteriota</taxon>
        <taxon>Stenosarchaea group</taxon>
        <taxon>Halobacteria</taxon>
        <taxon>Halobacteriales</taxon>
        <taxon>Halobacteriaceae</taxon>
    </lineage>
</organism>
<gene>
    <name evidence="1" type="ORF">GCM10009037_11760</name>
</gene>
<accession>A0A830F191</accession>
<dbReference type="Proteomes" id="UP000628840">
    <property type="component" value="Unassembled WGS sequence"/>
</dbReference>
<protein>
    <submittedName>
        <fullName evidence="1">Uncharacterized protein</fullName>
    </submittedName>
</protein>
<comment type="caution">
    <text evidence="1">The sequence shown here is derived from an EMBL/GenBank/DDBJ whole genome shotgun (WGS) entry which is preliminary data.</text>
</comment>